<feature type="compositionally biased region" description="Acidic residues" evidence="1">
    <location>
        <begin position="165"/>
        <end position="189"/>
    </location>
</feature>
<dbReference type="Proteomes" id="UP000779574">
    <property type="component" value="Unassembled WGS sequence"/>
</dbReference>
<feature type="region of interest" description="Disordered" evidence="1">
    <location>
        <begin position="319"/>
        <end position="475"/>
    </location>
</feature>
<feature type="compositionally biased region" description="Low complexity" evidence="1">
    <location>
        <begin position="335"/>
        <end position="348"/>
    </location>
</feature>
<feature type="compositionally biased region" description="Low complexity" evidence="1">
    <location>
        <begin position="414"/>
        <end position="426"/>
    </location>
</feature>
<protein>
    <submittedName>
        <fullName evidence="2">Uncharacterized protein</fullName>
    </submittedName>
</protein>
<name>A0A9P8E779_AURME</name>
<accession>A0A9P8E779</accession>
<sequence>LVSTVKAPYTMNMDIDEYLEQNDHDVAPRYPNNMHGAVQNGFELDSFNFRNSYDNNLAFDVFGKDNRNGGQGSLPLFNGDEQQRFFAPSGFDGHSSPPISQQGHEQHQLAMPSRFDGLSFHHNAQHDQGPSAGKVQNISDSIEHDNTAPEEEDEEDEILLKNEERDSDDEFEEDDEYDEADEEAEEEEDGQKKRDKRKPYSGTRSLIRWHTGKDQLALMALIYELEMDNVTIPYGRHLTKARKARIYYGLPVPPLVPSKRKTDADKLENVTEKDIKVWSTLTYTKSGRDDQADGVPGTMPPYYTPLPIAGKPEVPYFDPIRGTEVNMPRPRPETPAKAPRALKPASAPSKKKGKQTVKEDADKEEINPVVSTEKKGRSHKKVVKVEEDDDATYSEKPARKGQNTPAALKRKPAAKPATKATPSKPKGVTKSKKTPSTLNKKLSAMAVHSPEANLEQATTPSKKSRAPRKKAKVNAAPLLEDSTASETVPAAINEAEKSGQSYGRVSMNAPSMPVQSLENMLADLPSDQFQMGRHQAGQSFDSQSTMSTVPSQSMLDTSAQFIPNNFHLQMQNNYPAHSYPNNGYGHHMMPSHNSSFAHGHDVSAMVPGGKEQEIWRFGPQGQGGYSMQQQYNNGHGHGYGNAPSNGPGPFGLGIMNSTALMPREPIQLENELGNYSFAGGPTSGPPSNMLAQQQFYSDDSAQMQSDGNDMKPNMEQYTGGFTDVSNFGDGSNIFNDYK</sequence>
<feature type="compositionally biased region" description="Acidic residues" evidence="1">
    <location>
        <begin position="148"/>
        <end position="157"/>
    </location>
</feature>
<dbReference type="EMBL" id="JAHFXF010000795">
    <property type="protein sequence ID" value="KAG9682405.1"/>
    <property type="molecule type" value="Genomic_DNA"/>
</dbReference>
<feature type="compositionally biased region" description="Basic residues" evidence="1">
    <location>
        <begin position="462"/>
        <end position="472"/>
    </location>
</feature>
<gene>
    <name evidence="2" type="ORF">KCU76_g13826</name>
</gene>
<evidence type="ECO:0000313" key="3">
    <source>
        <dbReference type="Proteomes" id="UP000779574"/>
    </source>
</evidence>
<reference evidence="2" key="1">
    <citation type="journal article" date="2021" name="J Fungi (Basel)">
        <title>Virulence traits and population genomics of the black yeast Aureobasidium melanogenum.</title>
        <authorList>
            <person name="Cernosa A."/>
            <person name="Sun X."/>
            <person name="Gostincar C."/>
            <person name="Fang C."/>
            <person name="Gunde-Cimerman N."/>
            <person name="Song Z."/>
        </authorList>
    </citation>
    <scope>NUCLEOTIDE SEQUENCE</scope>
    <source>
        <strain evidence="2">EXF-9911</strain>
    </source>
</reference>
<dbReference type="OrthoDB" id="3903267at2759"/>
<feature type="non-terminal residue" evidence="2">
    <location>
        <position position="738"/>
    </location>
</feature>
<feature type="non-terminal residue" evidence="2">
    <location>
        <position position="1"/>
    </location>
</feature>
<feature type="compositionally biased region" description="Basic and acidic residues" evidence="1">
    <location>
        <begin position="356"/>
        <end position="366"/>
    </location>
</feature>
<reference evidence="2" key="2">
    <citation type="submission" date="2021-08" db="EMBL/GenBank/DDBJ databases">
        <authorList>
            <person name="Gostincar C."/>
            <person name="Sun X."/>
            <person name="Song Z."/>
            <person name="Gunde-Cimerman N."/>
        </authorList>
    </citation>
    <scope>NUCLEOTIDE SEQUENCE</scope>
    <source>
        <strain evidence="2">EXF-9911</strain>
    </source>
</reference>
<feature type="region of interest" description="Disordered" evidence="1">
    <location>
        <begin position="144"/>
        <end position="201"/>
    </location>
</feature>
<evidence type="ECO:0000256" key="1">
    <source>
        <dbReference type="SAM" id="MobiDB-lite"/>
    </source>
</evidence>
<organism evidence="2 3">
    <name type="scientific">Aureobasidium melanogenum</name>
    <name type="common">Aureobasidium pullulans var. melanogenum</name>
    <dbReference type="NCBI Taxonomy" id="46634"/>
    <lineage>
        <taxon>Eukaryota</taxon>
        <taxon>Fungi</taxon>
        <taxon>Dikarya</taxon>
        <taxon>Ascomycota</taxon>
        <taxon>Pezizomycotina</taxon>
        <taxon>Dothideomycetes</taxon>
        <taxon>Dothideomycetidae</taxon>
        <taxon>Dothideales</taxon>
        <taxon>Saccotheciaceae</taxon>
        <taxon>Aureobasidium</taxon>
    </lineage>
</organism>
<evidence type="ECO:0000313" key="2">
    <source>
        <dbReference type="EMBL" id="KAG9682405.1"/>
    </source>
</evidence>
<proteinExistence type="predicted"/>
<dbReference type="AlphaFoldDB" id="A0A9P8E779"/>
<feature type="region of interest" description="Disordered" evidence="1">
    <location>
        <begin position="85"/>
        <end position="109"/>
    </location>
</feature>
<comment type="caution">
    <text evidence="2">The sequence shown here is derived from an EMBL/GenBank/DDBJ whole genome shotgun (WGS) entry which is preliminary data.</text>
</comment>